<dbReference type="EMBL" id="JABEQF010000003">
    <property type="protein sequence ID" value="MBB2189398.1"/>
    <property type="molecule type" value="Genomic_DNA"/>
</dbReference>
<proteinExistence type="predicted"/>
<dbReference type="InterPro" id="IPR027939">
    <property type="entry name" value="NMT1/THI5"/>
</dbReference>
<accession>A0A7W4JR50</accession>
<dbReference type="PANTHER" id="PTHR31528">
    <property type="entry name" value="4-AMINO-5-HYDROXYMETHYL-2-METHYLPYRIMIDINE PHOSPHATE SYNTHASE THI11-RELATED"/>
    <property type="match status" value="1"/>
</dbReference>
<evidence type="ECO:0000313" key="2">
    <source>
        <dbReference type="EMBL" id="MBB2189398.1"/>
    </source>
</evidence>
<dbReference type="AlphaFoldDB" id="A0A7W4JR50"/>
<dbReference type="InterPro" id="IPR015168">
    <property type="entry name" value="SsuA/THI5"/>
</dbReference>
<gene>
    <name evidence="2" type="ORF">HLH34_05395</name>
</gene>
<dbReference type="SUPFAM" id="SSF53850">
    <property type="entry name" value="Periplasmic binding protein-like II"/>
    <property type="match status" value="1"/>
</dbReference>
<name>A0A7W4JR50_9PROT</name>
<dbReference type="GO" id="GO:0009228">
    <property type="term" value="P:thiamine biosynthetic process"/>
    <property type="evidence" value="ECO:0007669"/>
    <property type="project" value="InterPro"/>
</dbReference>
<reference evidence="2 3" key="1">
    <citation type="submission" date="2020-04" db="EMBL/GenBank/DDBJ databases">
        <title>Description of novel Gluconacetobacter.</title>
        <authorList>
            <person name="Sombolestani A."/>
        </authorList>
    </citation>
    <scope>NUCLEOTIDE SEQUENCE [LARGE SCALE GENOMIC DNA]</scope>
    <source>
        <strain evidence="2 3">LMG 21311</strain>
    </source>
</reference>
<evidence type="ECO:0000313" key="3">
    <source>
        <dbReference type="Proteomes" id="UP000555756"/>
    </source>
</evidence>
<sequence length="315" mass="33664">MVPILGTILAGPAARADAPDSAPETVTVILDWFLNADHAALLAAEYGGAFRRHGLRVKLIAPADPGSPARLVAAGQADLAISYQTQLGMLAEQGIPLLRVGTLIDTPLDTLIAAPGIRSLADLKGRTIGISMAGVDDAVLATMLGSVGLSLSDVRQVNVNFQLEQALMSHSVDAVIGATRTYELIDLQQKGVSPVAFYPEEHGVPLNDELIFVAARDHAHDARIVRFMAALEEGTNTLLNHPDTILAQAIKEHPELDTPLNRAAWTAILPRVCKQPSVLNGRRYRAFMAFLRERGVVRRDLALSAYAVDPADGTP</sequence>
<dbReference type="Gene3D" id="3.40.190.10">
    <property type="entry name" value="Periplasmic binding protein-like II"/>
    <property type="match status" value="2"/>
</dbReference>
<evidence type="ECO:0000259" key="1">
    <source>
        <dbReference type="Pfam" id="PF09084"/>
    </source>
</evidence>
<keyword evidence="3" id="KW-1185">Reference proteome</keyword>
<organism evidence="2 3">
    <name type="scientific">Gluconacetobacter azotocaptans</name>
    <dbReference type="NCBI Taxonomy" id="142834"/>
    <lineage>
        <taxon>Bacteria</taxon>
        <taxon>Pseudomonadati</taxon>
        <taxon>Pseudomonadota</taxon>
        <taxon>Alphaproteobacteria</taxon>
        <taxon>Acetobacterales</taxon>
        <taxon>Acetobacteraceae</taxon>
        <taxon>Gluconacetobacter</taxon>
    </lineage>
</organism>
<protein>
    <submittedName>
        <fullName evidence="2">ABC transporter substrate-binding protein</fullName>
    </submittedName>
</protein>
<dbReference type="Proteomes" id="UP000555756">
    <property type="component" value="Unassembled WGS sequence"/>
</dbReference>
<dbReference type="Pfam" id="PF09084">
    <property type="entry name" value="NMT1"/>
    <property type="match status" value="1"/>
</dbReference>
<comment type="caution">
    <text evidence="2">The sequence shown here is derived from an EMBL/GenBank/DDBJ whole genome shotgun (WGS) entry which is preliminary data.</text>
</comment>
<feature type="domain" description="SsuA/THI5-like" evidence="1">
    <location>
        <begin position="35"/>
        <end position="244"/>
    </location>
</feature>
<dbReference type="PANTHER" id="PTHR31528:SF3">
    <property type="entry name" value="THIAMINE BIOSYNTHESIS PROTEIN HI_0357-RELATED"/>
    <property type="match status" value="1"/>
</dbReference>